<keyword evidence="3" id="KW-1003">Cell membrane</keyword>
<name>A0A171KT95_9BURK</name>
<evidence type="ECO:0000313" key="9">
    <source>
        <dbReference type="EMBL" id="KKO72112.1"/>
    </source>
</evidence>
<dbReference type="STRING" id="206506.AAV32_07130"/>
<keyword evidence="4 7" id="KW-0812">Transmembrane</keyword>
<keyword evidence="10" id="KW-0808">Transferase</keyword>
<reference evidence="9 11" key="1">
    <citation type="submission" date="2015-04" db="EMBL/GenBank/DDBJ databases">
        <title>Genome sequence of Kerstersia gyiorum CG1.</title>
        <authorList>
            <person name="Greninger A.L."/>
            <person name="Kozyreva V."/>
            <person name="Chaturvedi V."/>
        </authorList>
    </citation>
    <scope>NUCLEOTIDE SEQUENCE [LARGE SCALE GENOMIC DNA]</scope>
    <source>
        <strain evidence="9 11">CG1</strain>
    </source>
</reference>
<dbReference type="GO" id="GO:0009246">
    <property type="term" value="P:enterobacterial common antigen biosynthetic process"/>
    <property type="evidence" value="ECO:0007669"/>
    <property type="project" value="TreeGrafter"/>
</dbReference>
<keyword evidence="11" id="KW-1185">Reference proteome</keyword>
<evidence type="ECO:0000256" key="5">
    <source>
        <dbReference type="ARBA" id="ARBA00022989"/>
    </source>
</evidence>
<evidence type="ECO:0000256" key="6">
    <source>
        <dbReference type="ARBA" id="ARBA00023136"/>
    </source>
</evidence>
<dbReference type="InterPro" id="IPR002656">
    <property type="entry name" value="Acyl_transf_3_dom"/>
</dbReference>
<gene>
    <name evidence="9" type="ORF">AAV32_07130</name>
    <name evidence="10" type="ORF">EV679_2733</name>
</gene>
<dbReference type="PATRIC" id="fig|206506.3.peg.1525"/>
<evidence type="ECO:0000313" key="11">
    <source>
        <dbReference type="Proteomes" id="UP000078084"/>
    </source>
</evidence>
<dbReference type="GO" id="GO:0005886">
    <property type="term" value="C:plasma membrane"/>
    <property type="evidence" value="ECO:0007669"/>
    <property type="project" value="UniProtKB-SubCell"/>
</dbReference>
<sequence>MTADRRFSLQSLDRARWTAAVAVVLVHCAAYPLQSTTEFGSAAWYWSNFYDAAARWCVPVFVMISGALLLEPGRVSGIAAFYQRRAARILPALVFWSLFYLCWSAFMHAWQQEPLAMGAWLGKLLKGAPYYHLWYLYMIVGLYLFAPFLQRMYQACSPRARLLALATILACAAADAAHRHLSADGRPGFFFNAFLPYIGYFLAGRLIYERTLSLPWPGGLFAASVAASTLGVALMSQPASLDFYFYDAFNPAVILMSLAAFQWLLQARTIPRLGALAPLTFGIYLLHPVFLDLAKTLGLYAPGRHSAWQIPLATAGIFGLSMAATWLLRRIPAARQVT</sequence>
<evidence type="ECO:0000256" key="7">
    <source>
        <dbReference type="SAM" id="Phobius"/>
    </source>
</evidence>
<feature type="transmembrane region" description="Helical" evidence="7">
    <location>
        <begin position="15"/>
        <end position="33"/>
    </location>
</feature>
<comment type="subcellular location">
    <subcellularLocation>
        <location evidence="1">Cell membrane</location>
        <topology evidence="1">Multi-pass membrane protein</topology>
    </subcellularLocation>
</comment>
<keyword evidence="10" id="KW-0012">Acyltransferase</keyword>
<feature type="transmembrane region" description="Helical" evidence="7">
    <location>
        <begin position="273"/>
        <end position="290"/>
    </location>
</feature>
<protein>
    <submittedName>
        <fullName evidence="9">Membrane protein</fullName>
    </submittedName>
    <submittedName>
        <fullName evidence="10">Surface polysaccharide O-acyltransferase-like enzyme</fullName>
    </submittedName>
</protein>
<feature type="transmembrane region" description="Helical" evidence="7">
    <location>
        <begin position="53"/>
        <end position="70"/>
    </location>
</feature>
<evidence type="ECO:0000259" key="8">
    <source>
        <dbReference type="Pfam" id="PF01757"/>
    </source>
</evidence>
<dbReference type="RefSeq" id="WP_068369653.1">
    <property type="nucleotide sequence ID" value="NZ_CBCSEB010000001.1"/>
</dbReference>
<feature type="domain" description="Acyltransferase 3" evidence="8">
    <location>
        <begin position="10"/>
        <end position="328"/>
    </location>
</feature>
<evidence type="ECO:0000256" key="2">
    <source>
        <dbReference type="ARBA" id="ARBA00007400"/>
    </source>
</evidence>
<dbReference type="GO" id="GO:0016413">
    <property type="term" value="F:O-acetyltransferase activity"/>
    <property type="evidence" value="ECO:0007669"/>
    <property type="project" value="TreeGrafter"/>
</dbReference>
<dbReference type="GeneID" id="99726719"/>
<comment type="similarity">
    <text evidence="2">Belongs to the acyltransferase 3 family.</text>
</comment>
<feature type="transmembrane region" description="Helical" evidence="7">
    <location>
        <begin position="310"/>
        <end position="328"/>
    </location>
</feature>
<keyword evidence="5 7" id="KW-1133">Transmembrane helix</keyword>
<dbReference type="PANTHER" id="PTHR40074">
    <property type="entry name" value="O-ACETYLTRANSFERASE WECH"/>
    <property type="match status" value="1"/>
</dbReference>
<evidence type="ECO:0000256" key="3">
    <source>
        <dbReference type="ARBA" id="ARBA00022475"/>
    </source>
</evidence>
<feature type="transmembrane region" description="Helical" evidence="7">
    <location>
        <begin position="90"/>
        <end position="110"/>
    </location>
</feature>
<evidence type="ECO:0000313" key="10">
    <source>
        <dbReference type="EMBL" id="RZS67509.1"/>
    </source>
</evidence>
<keyword evidence="6 7" id="KW-0472">Membrane</keyword>
<evidence type="ECO:0000256" key="4">
    <source>
        <dbReference type="ARBA" id="ARBA00022692"/>
    </source>
</evidence>
<dbReference type="EMBL" id="SGWZ01000004">
    <property type="protein sequence ID" value="RZS67509.1"/>
    <property type="molecule type" value="Genomic_DNA"/>
</dbReference>
<dbReference type="EMBL" id="LBNE01000003">
    <property type="protein sequence ID" value="KKO72112.1"/>
    <property type="molecule type" value="Genomic_DNA"/>
</dbReference>
<accession>A0A171KT95</accession>
<reference evidence="10 12" key="2">
    <citation type="submission" date="2019-02" db="EMBL/GenBank/DDBJ databases">
        <title>Genomic Encyclopedia of Type Strains, Phase IV (KMG-IV): sequencing the most valuable type-strain genomes for metagenomic binning, comparative biology and taxonomic classification.</title>
        <authorList>
            <person name="Goeker M."/>
        </authorList>
    </citation>
    <scope>NUCLEOTIDE SEQUENCE [LARGE SCALE GENOMIC DNA]</scope>
    <source>
        <strain evidence="10 12">DSM 16618</strain>
    </source>
</reference>
<dbReference type="Pfam" id="PF01757">
    <property type="entry name" value="Acyl_transf_3"/>
    <property type="match status" value="1"/>
</dbReference>
<evidence type="ECO:0000256" key="1">
    <source>
        <dbReference type="ARBA" id="ARBA00004651"/>
    </source>
</evidence>
<organism evidence="9 11">
    <name type="scientific">Kerstersia gyiorum</name>
    <dbReference type="NCBI Taxonomy" id="206506"/>
    <lineage>
        <taxon>Bacteria</taxon>
        <taxon>Pseudomonadati</taxon>
        <taxon>Pseudomonadota</taxon>
        <taxon>Betaproteobacteria</taxon>
        <taxon>Burkholderiales</taxon>
        <taxon>Alcaligenaceae</taxon>
        <taxon>Kerstersia</taxon>
    </lineage>
</organism>
<dbReference type="AlphaFoldDB" id="A0A171KT95"/>
<comment type="caution">
    <text evidence="9">The sequence shown here is derived from an EMBL/GenBank/DDBJ whole genome shotgun (WGS) entry which is preliminary data.</text>
</comment>
<evidence type="ECO:0000313" key="12">
    <source>
        <dbReference type="Proteomes" id="UP000292039"/>
    </source>
</evidence>
<dbReference type="PANTHER" id="PTHR40074:SF2">
    <property type="entry name" value="O-ACETYLTRANSFERASE WECH"/>
    <property type="match status" value="1"/>
</dbReference>
<dbReference type="Proteomes" id="UP000292039">
    <property type="component" value="Unassembled WGS sequence"/>
</dbReference>
<feature type="transmembrane region" description="Helical" evidence="7">
    <location>
        <begin position="220"/>
        <end position="237"/>
    </location>
</feature>
<proteinExistence type="inferred from homology"/>
<feature type="transmembrane region" description="Helical" evidence="7">
    <location>
        <begin position="130"/>
        <end position="148"/>
    </location>
</feature>
<feature type="transmembrane region" description="Helical" evidence="7">
    <location>
        <begin position="243"/>
        <end position="261"/>
    </location>
</feature>
<feature type="transmembrane region" description="Helical" evidence="7">
    <location>
        <begin position="160"/>
        <end position="177"/>
    </location>
</feature>
<feature type="transmembrane region" description="Helical" evidence="7">
    <location>
        <begin position="189"/>
        <end position="208"/>
    </location>
</feature>
<dbReference type="OrthoDB" id="1072135at2"/>
<dbReference type="Proteomes" id="UP000078084">
    <property type="component" value="Unassembled WGS sequence"/>
</dbReference>